<proteinExistence type="predicted"/>
<reference evidence="2 3" key="1">
    <citation type="journal article" date="2018" name="IMA Fungus">
        <title>IMA Genome-F 9: Draft genome sequence of Annulohypoxylon stygium, Aspergillus mulundensis, Berkeleyomyces basicola (syn. Thielaviopsis basicola), Ceratocystis smalleyi, two Cercospora beticola strains, Coleophoma cylindrospora, Fusarium fracticaudum, Phialophora cf. hyalina, and Morchella septimelata.</title>
        <authorList>
            <person name="Wingfield B.D."/>
            <person name="Bills G.F."/>
            <person name="Dong Y."/>
            <person name="Huang W."/>
            <person name="Nel W.J."/>
            <person name="Swalarsk-Parry B.S."/>
            <person name="Vaghefi N."/>
            <person name="Wilken P.M."/>
            <person name="An Z."/>
            <person name="de Beer Z.W."/>
            <person name="De Vos L."/>
            <person name="Chen L."/>
            <person name="Duong T.A."/>
            <person name="Gao Y."/>
            <person name="Hammerbacher A."/>
            <person name="Kikkert J.R."/>
            <person name="Li Y."/>
            <person name="Li H."/>
            <person name="Li K."/>
            <person name="Li Q."/>
            <person name="Liu X."/>
            <person name="Ma X."/>
            <person name="Naidoo K."/>
            <person name="Pethybridge S.J."/>
            <person name="Sun J."/>
            <person name="Steenkamp E.T."/>
            <person name="van der Nest M.A."/>
            <person name="van Wyk S."/>
            <person name="Wingfield M.J."/>
            <person name="Xiong C."/>
            <person name="Yue Q."/>
            <person name="Zhang X."/>
        </authorList>
    </citation>
    <scope>NUCLEOTIDE SEQUENCE [LARGE SCALE GENOMIC DNA]</scope>
    <source>
        <strain evidence="2 3">BP6252</strain>
    </source>
</reference>
<gene>
    <name evidence="2" type="ORF">BP6252_12005</name>
</gene>
<sequence>MAQERFPSRSALGLTSLSLQGAAELRSVGTIVQPEPKTDSMTRKRRKNTKVRTGCLTC</sequence>
<evidence type="ECO:0000313" key="2">
    <source>
        <dbReference type="EMBL" id="RDW60622.1"/>
    </source>
</evidence>
<evidence type="ECO:0000256" key="1">
    <source>
        <dbReference type="SAM" id="MobiDB-lite"/>
    </source>
</evidence>
<protein>
    <submittedName>
        <fullName evidence="2">Uncharacterized protein</fullName>
    </submittedName>
</protein>
<dbReference type="EMBL" id="PDLM01000015">
    <property type="protein sequence ID" value="RDW60622.1"/>
    <property type="molecule type" value="Genomic_DNA"/>
</dbReference>
<name>A0A3D8QFL5_9HELO</name>
<organism evidence="2 3">
    <name type="scientific">Coleophoma cylindrospora</name>
    <dbReference type="NCBI Taxonomy" id="1849047"/>
    <lineage>
        <taxon>Eukaryota</taxon>
        <taxon>Fungi</taxon>
        <taxon>Dikarya</taxon>
        <taxon>Ascomycota</taxon>
        <taxon>Pezizomycotina</taxon>
        <taxon>Leotiomycetes</taxon>
        <taxon>Helotiales</taxon>
        <taxon>Dermateaceae</taxon>
        <taxon>Coleophoma</taxon>
    </lineage>
</organism>
<dbReference type="AlphaFoldDB" id="A0A3D8QFL5"/>
<evidence type="ECO:0000313" key="3">
    <source>
        <dbReference type="Proteomes" id="UP000256645"/>
    </source>
</evidence>
<dbReference type="Proteomes" id="UP000256645">
    <property type="component" value="Unassembled WGS sequence"/>
</dbReference>
<keyword evidence="3" id="KW-1185">Reference proteome</keyword>
<feature type="region of interest" description="Disordered" evidence="1">
    <location>
        <begin position="28"/>
        <end position="58"/>
    </location>
</feature>
<accession>A0A3D8QFL5</accession>
<comment type="caution">
    <text evidence="2">The sequence shown here is derived from an EMBL/GenBank/DDBJ whole genome shotgun (WGS) entry which is preliminary data.</text>
</comment>